<dbReference type="InterPro" id="IPR002747">
    <property type="entry name" value="SAM_OH_AdoTrfase"/>
</dbReference>
<dbReference type="PANTHER" id="PTHR35092:SF1">
    <property type="entry name" value="CHLORINASE MJ1651"/>
    <property type="match status" value="1"/>
</dbReference>
<comment type="caution">
    <text evidence="5">The sequence shown here is derived from an EMBL/GenBank/DDBJ whole genome shotgun (WGS) entry which is preliminary data.</text>
</comment>
<dbReference type="PANTHER" id="PTHR35092">
    <property type="entry name" value="CHLORINASE MJ1651"/>
    <property type="match status" value="1"/>
</dbReference>
<evidence type="ECO:0000313" key="5">
    <source>
        <dbReference type="EMBL" id="NBL65085.1"/>
    </source>
</evidence>
<organism evidence="5 6">
    <name type="scientific">Flavobacterium ichthyis</name>
    <dbReference type="NCBI Taxonomy" id="2698827"/>
    <lineage>
        <taxon>Bacteria</taxon>
        <taxon>Pseudomonadati</taxon>
        <taxon>Bacteroidota</taxon>
        <taxon>Flavobacteriia</taxon>
        <taxon>Flavobacteriales</taxon>
        <taxon>Flavobacteriaceae</taxon>
        <taxon>Flavobacterium</taxon>
    </lineage>
</organism>
<dbReference type="RefSeq" id="WP_166536916.1">
    <property type="nucleotide sequence ID" value="NZ_JAABLM010000008.1"/>
</dbReference>
<dbReference type="Gene3D" id="2.40.30.90">
    <property type="entry name" value="Bacterial fluorinating enzyme like"/>
    <property type="match status" value="1"/>
</dbReference>
<evidence type="ECO:0000256" key="2">
    <source>
        <dbReference type="ARBA" id="ARBA00024035"/>
    </source>
</evidence>
<comment type="similarity">
    <text evidence="2">Belongs to the SAM hydrolase / SAM-dependent halogenase family.</text>
</comment>
<protein>
    <recommendedName>
        <fullName evidence="7">SAM-dependent chlorinase/fluorinase</fullName>
    </recommendedName>
</protein>
<dbReference type="InterPro" id="IPR046470">
    <property type="entry name" value="SAM_HAT_C"/>
</dbReference>
<evidence type="ECO:0000256" key="1">
    <source>
        <dbReference type="ARBA" id="ARBA00022691"/>
    </source>
</evidence>
<dbReference type="SUPFAM" id="SSF101852">
    <property type="entry name" value="Bacterial fluorinating enzyme, C-terminal domain"/>
    <property type="match status" value="1"/>
</dbReference>
<keyword evidence="1" id="KW-0949">S-adenosyl-L-methionine</keyword>
<dbReference type="PIRSF" id="PIRSF006779">
    <property type="entry name" value="UCP006779"/>
    <property type="match status" value="1"/>
</dbReference>
<feature type="domain" description="S-adenosyl-l-methionine hydroxide adenosyltransferase N-terminal" evidence="3">
    <location>
        <begin position="4"/>
        <end position="145"/>
    </location>
</feature>
<evidence type="ECO:0000259" key="3">
    <source>
        <dbReference type="Pfam" id="PF01887"/>
    </source>
</evidence>
<name>A0ABW9ZDB2_9FLAO</name>
<sequence>MSIITLTTDFGCKDHFVGSIKGKIYSEFPDAKIVDISHDIDPFNTSETAYILAASYASFPKGTIHIIGVDAELHQQTLHVAMQWNDQYFICADNGILSMLTQKIIPQKLVAINIHDRFASDATAMDIFVKVAAHIARGGLLNVVGKEIQQLNQVTELQAVESPDKSSIKGYVIYVDRFGNVVTNISKNLFTEVGNGRKYQILFRNYSLKTILPNYSSIVNFDANPMKFYEGKELAIFNEAGFLEIAMYRSNPDSHGGASSLFGLTYRDIVTVKFDVI</sequence>
<accession>A0ABW9ZDB2</accession>
<keyword evidence="6" id="KW-1185">Reference proteome</keyword>
<dbReference type="InterPro" id="IPR046469">
    <property type="entry name" value="SAM_HAT_N"/>
</dbReference>
<dbReference type="Pfam" id="PF20257">
    <property type="entry name" value="SAM_HAT_C"/>
    <property type="match status" value="1"/>
</dbReference>
<evidence type="ECO:0000313" key="6">
    <source>
        <dbReference type="Proteomes" id="UP000798602"/>
    </source>
</evidence>
<dbReference type="EMBL" id="JAABLM010000008">
    <property type="protein sequence ID" value="NBL65085.1"/>
    <property type="molecule type" value="Genomic_DNA"/>
</dbReference>
<dbReference type="SUPFAM" id="SSF102522">
    <property type="entry name" value="Bacterial fluorinating enzyme, N-terminal domain"/>
    <property type="match status" value="1"/>
</dbReference>
<gene>
    <name evidence="5" type="ORF">GV828_07730</name>
</gene>
<dbReference type="InterPro" id="IPR023228">
    <property type="entry name" value="SAM_OH_AdoTrfase_N_sf"/>
</dbReference>
<proteinExistence type="inferred from homology"/>
<dbReference type="Proteomes" id="UP000798602">
    <property type="component" value="Unassembled WGS sequence"/>
</dbReference>
<feature type="domain" description="S-adenosyl-l-methionine hydroxide adenosyltransferase C-terminal" evidence="4">
    <location>
        <begin position="170"/>
        <end position="270"/>
    </location>
</feature>
<dbReference type="Pfam" id="PF01887">
    <property type="entry name" value="SAM_HAT_N"/>
    <property type="match status" value="1"/>
</dbReference>
<evidence type="ECO:0000259" key="4">
    <source>
        <dbReference type="Pfam" id="PF20257"/>
    </source>
</evidence>
<evidence type="ECO:0008006" key="7">
    <source>
        <dbReference type="Google" id="ProtNLM"/>
    </source>
</evidence>
<dbReference type="InterPro" id="IPR023227">
    <property type="entry name" value="SAM_OH_AdoTrfase_C_sf"/>
</dbReference>
<dbReference type="Gene3D" id="3.40.50.10790">
    <property type="entry name" value="S-adenosyl-l-methionine hydroxide adenosyltransferase, N-terminal"/>
    <property type="match status" value="1"/>
</dbReference>
<reference evidence="6" key="1">
    <citation type="submission" date="2020-01" db="EMBL/GenBank/DDBJ databases">
        <title>Sphingomonas sp. strain CSW-10.</title>
        <authorList>
            <person name="Chen W.-M."/>
        </authorList>
    </citation>
    <scope>NUCLEOTIDE SEQUENCE [LARGE SCALE GENOMIC DNA]</scope>
    <source>
        <strain evidence="6">NST-5</strain>
    </source>
</reference>